<dbReference type="EMBL" id="CATIWC010000347">
    <property type="protein sequence ID" value="CAI8583008.1"/>
    <property type="molecule type" value="Genomic_DNA"/>
</dbReference>
<evidence type="ECO:0000313" key="1">
    <source>
        <dbReference type="EMBL" id="CAI8583008.1"/>
    </source>
</evidence>
<accession>A0AAV0YEM4</accession>
<gene>
    <name evidence="1" type="ORF">VFH_U007600</name>
</gene>
<organism evidence="1 2">
    <name type="scientific">Vicia faba</name>
    <name type="common">Broad bean</name>
    <name type="synonym">Faba vulgaris</name>
    <dbReference type="NCBI Taxonomy" id="3906"/>
    <lineage>
        <taxon>Eukaryota</taxon>
        <taxon>Viridiplantae</taxon>
        <taxon>Streptophyta</taxon>
        <taxon>Embryophyta</taxon>
        <taxon>Tracheophyta</taxon>
        <taxon>Spermatophyta</taxon>
        <taxon>Magnoliopsida</taxon>
        <taxon>eudicotyledons</taxon>
        <taxon>Gunneridae</taxon>
        <taxon>Pentapetalae</taxon>
        <taxon>rosids</taxon>
        <taxon>fabids</taxon>
        <taxon>Fabales</taxon>
        <taxon>Fabaceae</taxon>
        <taxon>Papilionoideae</taxon>
        <taxon>50 kb inversion clade</taxon>
        <taxon>NPAAA clade</taxon>
        <taxon>Hologalegina</taxon>
        <taxon>IRL clade</taxon>
        <taxon>Fabeae</taxon>
        <taxon>Vicia</taxon>
    </lineage>
</organism>
<sequence length="144" mass="17649">MSTYVIYFECAKERVLFLYHNLDLISMVFLNVIHGNKLVDEETMASLEFGDPSSLKITQGEGEHCFELHCLELQWFEMHLLALHFLELQWFEMHWLALHCLKLQWFEMHWLALHCLELHWFEMHWLDLHFLELQWFEMQCLVLH</sequence>
<keyword evidence="2" id="KW-1185">Reference proteome</keyword>
<protein>
    <submittedName>
        <fullName evidence="1">Uncharacterized protein</fullName>
    </submittedName>
</protein>
<dbReference type="Proteomes" id="UP001157006">
    <property type="component" value="Unassembled WGS sequence"/>
</dbReference>
<evidence type="ECO:0000313" key="2">
    <source>
        <dbReference type="Proteomes" id="UP001157006"/>
    </source>
</evidence>
<comment type="caution">
    <text evidence="1">The sequence shown here is derived from an EMBL/GenBank/DDBJ whole genome shotgun (WGS) entry which is preliminary data.</text>
</comment>
<dbReference type="AlphaFoldDB" id="A0AAV0YEM4"/>
<name>A0AAV0YEM4_VICFA</name>
<reference evidence="1 2" key="1">
    <citation type="submission" date="2023-01" db="EMBL/GenBank/DDBJ databases">
        <authorList>
            <person name="Kreplak J."/>
        </authorList>
    </citation>
    <scope>NUCLEOTIDE SEQUENCE [LARGE SCALE GENOMIC DNA]</scope>
</reference>
<proteinExistence type="predicted"/>